<protein>
    <submittedName>
        <fullName evidence="1">Protein inturned</fullName>
    </submittedName>
</protein>
<evidence type="ECO:0000313" key="2">
    <source>
        <dbReference type="Proteomes" id="UP000887116"/>
    </source>
</evidence>
<keyword evidence="2" id="KW-1185">Reference proteome</keyword>
<sequence>MFYSFFPSVKHFLEKKEIIKLSTLTKYGVNTFLRNAYEQGVLFRYTPKDNAKQKISMTFWVVGRLFFLAGTSRTLCLLP</sequence>
<name>A0A8X6HSI3_TRICU</name>
<dbReference type="EMBL" id="BMAO01023965">
    <property type="protein sequence ID" value="GFQ92064.1"/>
    <property type="molecule type" value="Genomic_DNA"/>
</dbReference>
<comment type="caution">
    <text evidence="1">The sequence shown here is derived from an EMBL/GenBank/DDBJ whole genome shotgun (WGS) entry which is preliminary data.</text>
</comment>
<gene>
    <name evidence="1" type="primary">intu</name>
    <name evidence="1" type="ORF">TNCT_262771</name>
</gene>
<accession>A0A8X6HSI3</accession>
<organism evidence="1 2">
    <name type="scientific">Trichonephila clavata</name>
    <name type="common">Joro spider</name>
    <name type="synonym">Nephila clavata</name>
    <dbReference type="NCBI Taxonomy" id="2740835"/>
    <lineage>
        <taxon>Eukaryota</taxon>
        <taxon>Metazoa</taxon>
        <taxon>Ecdysozoa</taxon>
        <taxon>Arthropoda</taxon>
        <taxon>Chelicerata</taxon>
        <taxon>Arachnida</taxon>
        <taxon>Araneae</taxon>
        <taxon>Araneomorphae</taxon>
        <taxon>Entelegynae</taxon>
        <taxon>Araneoidea</taxon>
        <taxon>Nephilidae</taxon>
        <taxon>Trichonephila</taxon>
    </lineage>
</organism>
<proteinExistence type="predicted"/>
<dbReference type="OrthoDB" id="10038586at2759"/>
<reference evidence="1" key="1">
    <citation type="submission" date="2020-07" db="EMBL/GenBank/DDBJ databases">
        <title>Multicomponent nature underlies the extraordinary mechanical properties of spider dragline silk.</title>
        <authorList>
            <person name="Kono N."/>
            <person name="Nakamura H."/>
            <person name="Mori M."/>
            <person name="Yoshida Y."/>
            <person name="Ohtoshi R."/>
            <person name="Malay A.D."/>
            <person name="Moran D.A.P."/>
            <person name="Tomita M."/>
            <person name="Numata K."/>
            <person name="Arakawa K."/>
        </authorList>
    </citation>
    <scope>NUCLEOTIDE SEQUENCE</scope>
</reference>
<evidence type="ECO:0000313" key="1">
    <source>
        <dbReference type="EMBL" id="GFQ92064.1"/>
    </source>
</evidence>
<dbReference type="Proteomes" id="UP000887116">
    <property type="component" value="Unassembled WGS sequence"/>
</dbReference>
<dbReference type="AlphaFoldDB" id="A0A8X6HSI3"/>